<dbReference type="Gene3D" id="1.20.58.1030">
    <property type="match status" value="1"/>
</dbReference>
<comment type="caution">
    <text evidence="3">The sequence shown here is derived from an EMBL/GenBank/DDBJ whole genome shotgun (WGS) entry which is preliminary data.</text>
</comment>
<dbReference type="Proteomes" id="UP001500194">
    <property type="component" value="Unassembled WGS sequence"/>
</dbReference>
<feature type="domain" description="Gins51 C-terminal" evidence="2">
    <location>
        <begin position="224"/>
        <end position="268"/>
    </location>
</feature>
<dbReference type="InterPro" id="IPR054314">
    <property type="entry name" value="Gins51_C"/>
</dbReference>
<feature type="compositionally biased region" description="Basic and acidic residues" evidence="1">
    <location>
        <begin position="37"/>
        <end position="46"/>
    </location>
</feature>
<dbReference type="Gene3D" id="3.40.5.50">
    <property type="match status" value="1"/>
</dbReference>
<dbReference type="RefSeq" id="WP_227262049.1">
    <property type="nucleotide sequence ID" value="NZ_BAAADU010000002.1"/>
</dbReference>
<dbReference type="EMBL" id="BAAADU010000002">
    <property type="protein sequence ID" value="GAA0643987.1"/>
    <property type="molecule type" value="Genomic_DNA"/>
</dbReference>
<name>A0AAV3SY29_9EURY</name>
<proteinExistence type="predicted"/>
<dbReference type="CDD" id="cd11714">
    <property type="entry name" value="GINS_A_archaea"/>
    <property type="match status" value="1"/>
</dbReference>
<protein>
    <recommendedName>
        <fullName evidence="2">Gins51 C-terminal domain-containing protein</fullName>
    </recommendedName>
</protein>
<sequence>MNLEDLRAVRSRERASDSLQDLRDSFYEEVADYIQSRKDERERAAEAADDPFSSGEVQTLTDEIETAEQVAEAIYERRMGKLVKQASLAAAGMTGDTEGLTNEERRLYDDLVARIEENKSHVLDVLAGEADAREEPASASGDATPDPIDASHANPDPGDGPEPDRDAADTGEPTPSPEPDESSAAAAMGGGLDAPEESPSPDGASGDEIADGDDEGDAGAERTTVRITRDVGDVFGVDERQYSLEAEDVVVLPEENAKPLVEKDAAEEL</sequence>
<evidence type="ECO:0000313" key="4">
    <source>
        <dbReference type="Proteomes" id="UP001500194"/>
    </source>
</evidence>
<evidence type="ECO:0000313" key="3">
    <source>
        <dbReference type="EMBL" id="GAA0643987.1"/>
    </source>
</evidence>
<dbReference type="AlphaFoldDB" id="A0AAV3SY29"/>
<evidence type="ECO:0000256" key="1">
    <source>
        <dbReference type="SAM" id="MobiDB-lite"/>
    </source>
</evidence>
<gene>
    <name evidence="3" type="ORF">GCM10009019_02300</name>
</gene>
<organism evidence="3 4">
    <name type="scientific">Salarchaeum japonicum</name>
    <dbReference type="NCBI Taxonomy" id="555573"/>
    <lineage>
        <taxon>Archaea</taxon>
        <taxon>Methanobacteriati</taxon>
        <taxon>Methanobacteriota</taxon>
        <taxon>Stenosarchaea group</taxon>
        <taxon>Halobacteria</taxon>
        <taxon>Halobacteriales</taxon>
        <taxon>Halobacteriaceae</taxon>
    </lineage>
</organism>
<dbReference type="Pfam" id="PF22090">
    <property type="entry name" value="Gins51_C"/>
    <property type="match status" value="1"/>
</dbReference>
<dbReference type="GeneID" id="68572661"/>
<feature type="compositionally biased region" description="Acidic residues" evidence="1">
    <location>
        <begin position="208"/>
        <end position="218"/>
    </location>
</feature>
<evidence type="ECO:0000259" key="2">
    <source>
        <dbReference type="Pfam" id="PF22090"/>
    </source>
</evidence>
<keyword evidence="4" id="KW-1185">Reference proteome</keyword>
<feature type="region of interest" description="Disordered" evidence="1">
    <location>
        <begin position="126"/>
        <end position="227"/>
    </location>
</feature>
<accession>A0AAV3SY29</accession>
<feature type="region of interest" description="Disordered" evidence="1">
    <location>
        <begin position="37"/>
        <end position="61"/>
    </location>
</feature>
<reference evidence="3 4" key="1">
    <citation type="journal article" date="2019" name="Int. J. Syst. Evol. Microbiol.">
        <title>The Global Catalogue of Microorganisms (GCM) 10K type strain sequencing project: providing services to taxonomists for standard genome sequencing and annotation.</title>
        <authorList>
            <consortium name="The Broad Institute Genomics Platform"/>
            <consortium name="The Broad Institute Genome Sequencing Center for Infectious Disease"/>
            <person name="Wu L."/>
            <person name="Ma J."/>
        </authorList>
    </citation>
    <scope>NUCLEOTIDE SEQUENCE [LARGE SCALE GENOMIC DNA]</scope>
    <source>
        <strain evidence="3 4">JCM 16327</strain>
    </source>
</reference>